<dbReference type="KEGG" id="mis:MICPUN_103606"/>
<reference evidence="2 3" key="1">
    <citation type="journal article" date="2009" name="Science">
        <title>Green evolution and dynamic adaptations revealed by genomes of the marine picoeukaryotes Micromonas.</title>
        <authorList>
            <person name="Worden A.Z."/>
            <person name="Lee J.H."/>
            <person name="Mock T."/>
            <person name="Rouze P."/>
            <person name="Simmons M.P."/>
            <person name="Aerts A.L."/>
            <person name="Allen A.E."/>
            <person name="Cuvelier M.L."/>
            <person name="Derelle E."/>
            <person name="Everett M.V."/>
            <person name="Foulon E."/>
            <person name="Grimwood J."/>
            <person name="Gundlach H."/>
            <person name="Henrissat B."/>
            <person name="Napoli C."/>
            <person name="McDonald S.M."/>
            <person name="Parker M.S."/>
            <person name="Rombauts S."/>
            <person name="Salamov A."/>
            <person name="Von Dassow P."/>
            <person name="Badger J.H."/>
            <person name="Coutinho P.M."/>
            <person name="Demir E."/>
            <person name="Dubchak I."/>
            <person name="Gentemann C."/>
            <person name="Eikrem W."/>
            <person name="Gready J.E."/>
            <person name="John U."/>
            <person name="Lanier W."/>
            <person name="Lindquist E.A."/>
            <person name="Lucas S."/>
            <person name="Mayer K.F."/>
            <person name="Moreau H."/>
            <person name="Not F."/>
            <person name="Otillar R."/>
            <person name="Panaud O."/>
            <person name="Pangilinan J."/>
            <person name="Paulsen I."/>
            <person name="Piegu B."/>
            <person name="Poliakov A."/>
            <person name="Robbens S."/>
            <person name="Schmutz J."/>
            <person name="Toulza E."/>
            <person name="Wyss T."/>
            <person name="Zelensky A."/>
            <person name="Zhou K."/>
            <person name="Armbrust E.V."/>
            <person name="Bhattacharya D."/>
            <person name="Goodenough U.W."/>
            <person name="Van de Peer Y."/>
            <person name="Grigoriev I.V."/>
        </authorList>
    </citation>
    <scope>NUCLEOTIDE SEQUENCE [LARGE SCALE GENOMIC DNA]</scope>
    <source>
        <strain evidence="3">RCC299 / NOUM17</strain>
    </source>
</reference>
<name>C1FIK3_MICCC</name>
<dbReference type="InParanoid" id="C1FIK3"/>
<feature type="compositionally biased region" description="Basic residues" evidence="1">
    <location>
        <begin position="1"/>
        <end position="13"/>
    </location>
</feature>
<dbReference type="AlphaFoldDB" id="C1FIK3"/>
<feature type="region of interest" description="Disordered" evidence="1">
    <location>
        <begin position="1"/>
        <end position="36"/>
    </location>
</feature>
<sequence length="145" mass="15427">MSKKNSKKNHQKMRNTAMAREEEEAAKKAARAAKRAAQVAEAAGEMAVDDAPGKTSASKVAKKKVSLVKALGAKGATLKRVGKKGVADKKGLQKIVRGVRVGHVMKKVKLRKNATVRGIKIVDGDTKRAVINELKAEAAMAMALD</sequence>
<keyword evidence="3" id="KW-1185">Reference proteome</keyword>
<organism evidence="2 3">
    <name type="scientific">Micromonas commoda (strain RCC299 / NOUM17 / CCMP2709)</name>
    <name type="common">Picoplanktonic green alga</name>
    <dbReference type="NCBI Taxonomy" id="296587"/>
    <lineage>
        <taxon>Eukaryota</taxon>
        <taxon>Viridiplantae</taxon>
        <taxon>Chlorophyta</taxon>
        <taxon>Mamiellophyceae</taxon>
        <taxon>Mamiellales</taxon>
        <taxon>Mamiellaceae</taxon>
        <taxon>Micromonas</taxon>
    </lineage>
</organism>
<proteinExistence type="predicted"/>
<evidence type="ECO:0000313" key="3">
    <source>
        <dbReference type="Proteomes" id="UP000002009"/>
    </source>
</evidence>
<accession>C1FIK3</accession>
<dbReference type="OrthoDB" id="498682at2759"/>
<dbReference type="OMA" id="RAGKNTH"/>
<protein>
    <submittedName>
        <fullName evidence="2">Uncharacterized protein</fullName>
    </submittedName>
</protein>
<dbReference type="GeneID" id="8247812"/>
<dbReference type="RefSeq" id="XP_002509184.1">
    <property type="nucleotide sequence ID" value="XM_002509138.1"/>
</dbReference>
<evidence type="ECO:0000256" key="1">
    <source>
        <dbReference type="SAM" id="MobiDB-lite"/>
    </source>
</evidence>
<gene>
    <name evidence="2" type="ORF">MICPUN_103606</name>
</gene>
<dbReference type="EMBL" id="CP001577">
    <property type="protein sequence ID" value="ACO70442.1"/>
    <property type="molecule type" value="Genomic_DNA"/>
</dbReference>
<dbReference type="Proteomes" id="UP000002009">
    <property type="component" value="Chromosome 12"/>
</dbReference>
<evidence type="ECO:0000313" key="2">
    <source>
        <dbReference type="EMBL" id="ACO70442.1"/>
    </source>
</evidence>